<protein>
    <submittedName>
        <fullName evidence="4">Putative acetyltransferase</fullName>
    </submittedName>
</protein>
<dbReference type="OrthoDB" id="5419426at2"/>
<keyword evidence="1 4" id="KW-0808">Transferase</keyword>
<dbReference type="STRING" id="1150368.SAMN02927921_01957"/>
<evidence type="ECO:0000313" key="5">
    <source>
        <dbReference type="Proteomes" id="UP000182248"/>
    </source>
</evidence>
<keyword evidence="5" id="KW-1185">Reference proteome</keyword>
<dbReference type="PANTHER" id="PTHR43877">
    <property type="entry name" value="AMINOALKYLPHOSPHONATE N-ACETYLTRANSFERASE-RELATED-RELATED"/>
    <property type="match status" value="1"/>
</dbReference>
<feature type="domain" description="N-acetyltransferase" evidence="3">
    <location>
        <begin position="1"/>
        <end position="159"/>
    </location>
</feature>
<dbReference type="InterPro" id="IPR050832">
    <property type="entry name" value="Bact_Acetyltransf"/>
</dbReference>
<dbReference type="PROSITE" id="PS51186">
    <property type="entry name" value="GNAT"/>
    <property type="match status" value="1"/>
</dbReference>
<evidence type="ECO:0000313" key="4">
    <source>
        <dbReference type="EMBL" id="SFW49979.1"/>
    </source>
</evidence>
<dbReference type="GO" id="GO:0016747">
    <property type="term" value="F:acyltransferase activity, transferring groups other than amino-acyl groups"/>
    <property type="evidence" value="ECO:0007669"/>
    <property type="project" value="InterPro"/>
</dbReference>
<gene>
    <name evidence="4" type="ORF">SAMN02927921_01957</name>
</gene>
<keyword evidence="2" id="KW-0012">Acyltransferase</keyword>
<dbReference type="SUPFAM" id="SSF55729">
    <property type="entry name" value="Acyl-CoA N-acyltransferases (Nat)"/>
    <property type="match status" value="1"/>
</dbReference>
<dbReference type="InterPro" id="IPR016181">
    <property type="entry name" value="Acyl_CoA_acyltransferase"/>
</dbReference>
<dbReference type="Proteomes" id="UP000182248">
    <property type="component" value="Unassembled WGS sequence"/>
</dbReference>
<dbReference type="EMBL" id="FPJE01000009">
    <property type="protein sequence ID" value="SFW49979.1"/>
    <property type="molecule type" value="Genomic_DNA"/>
</dbReference>
<evidence type="ECO:0000256" key="2">
    <source>
        <dbReference type="ARBA" id="ARBA00023315"/>
    </source>
</evidence>
<dbReference type="RefSeq" id="WP_072317182.1">
    <property type="nucleotide sequence ID" value="NZ_FPJE01000009.1"/>
</dbReference>
<reference evidence="4 5" key="1">
    <citation type="submission" date="2016-11" db="EMBL/GenBank/DDBJ databases">
        <authorList>
            <person name="Jaros S."/>
            <person name="Januszkiewicz K."/>
            <person name="Wedrychowicz H."/>
        </authorList>
    </citation>
    <scope>NUCLEOTIDE SEQUENCE [LARGE SCALE GENOMIC DNA]</scope>
    <source>
        <strain evidence="4 5">CGMCC 1.12145</strain>
    </source>
</reference>
<evidence type="ECO:0000259" key="3">
    <source>
        <dbReference type="PROSITE" id="PS51186"/>
    </source>
</evidence>
<proteinExistence type="predicted"/>
<organism evidence="4 5">
    <name type="scientific">Sinomicrobium oceani</name>
    <dbReference type="NCBI Taxonomy" id="1150368"/>
    <lineage>
        <taxon>Bacteria</taxon>
        <taxon>Pseudomonadati</taxon>
        <taxon>Bacteroidota</taxon>
        <taxon>Flavobacteriia</taxon>
        <taxon>Flavobacteriales</taxon>
        <taxon>Flavobacteriaceae</taxon>
        <taxon>Sinomicrobium</taxon>
    </lineage>
</organism>
<accession>A0A1K1PR97</accession>
<evidence type="ECO:0000256" key="1">
    <source>
        <dbReference type="ARBA" id="ARBA00022679"/>
    </source>
</evidence>
<dbReference type="Gene3D" id="3.40.630.30">
    <property type="match status" value="1"/>
</dbReference>
<dbReference type="CDD" id="cd04301">
    <property type="entry name" value="NAT_SF"/>
    <property type="match status" value="1"/>
</dbReference>
<dbReference type="Pfam" id="PF00583">
    <property type="entry name" value="Acetyltransf_1"/>
    <property type="match status" value="1"/>
</dbReference>
<name>A0A1K1PR97_9FLAO</name>
<sequence>MDIRKVKNTDNRVLADLIKTVFEEHHAPKEGTVYSDPVTNRLYEFFRREKSVLWVAEEEGKVTGCCGIYPTEGLPEGCAELVKFYISDEARGKGLGKKFMELNIQSALQFGYGKLYLESLPEFANAVSWYEKSGFHRLDHPLGNSGHPSCTIWMIKDLS</sequence>
<dbReference type="InterPro" id="IPR000182">
    <property type="entry name" value="GNAT_dom"/>
</dbReference>
<dbReference type="AlphaFoldDB" id="A0A1K1PR97"/>
<dbReference type="PANTHER" id="PTHR43877:SF2">
    <property type="entry name" value="AMINOALKYLPHOSPHONATE N-ACETYLTRANSFERASE-RELATED"/>
    <property type="match status" value="1"/>
</dbReference>